<gene>
    <name evidence="1" type="ORF">Y10_00370</name>
</gene>
<evidence type="ECO:0000313" key="2">
    <source>
        <dbReference type="Proteomes" id="UP001143543"/>
    </source>
</evidence>
<dbReference type="Proteomes" id="UP001143543">
    <property type="component" value="Unassembled WGS sequence"/>
</dbReference>
<protein>
    <recommendedName>
        <fullName evidence="3">GLPGLI family protein</fullName>
    </recommendedName>
</protein>
<reference evidence="1" key="1">
    <citation type="submission" date="2022-07" db="EMBL/GenBank/DDBJ databases">
        <title>Taxonomy of Novel Oxalotrophic and Methylotrophic Bacteria.</title>
        <authorList>
            <person name="Sahin N."/>
            <person name="Tani A."/>
        </authorList>
    </citation>
    <scope>NUCLEOTIDE SEQUENCE</scope>
    <source>
        <strain evidence="1">Y10</strain>
    </source>
</reference>
<sequence>MTKYSRVLVLIILLISGKVFSQSLTKAEGTVTYDVSTKYGEDVLKMGELTILFNNKMVKSVMDSKYLSHRRVTGIFDTKAKTGTVLFDKDSLHLGSILDVDFYNEYTAKRLLEVKDKKIIEGEEKAILGHPCKKHAIYFKMGVILEVYVAEDIEAVNCPGVFDLAIGDGNFDGLILSMNIHMGGREVEYVATSLELGAVADEEFSNKIPEGYEEIDYKELERSMNQLL</sequence>
<name>A0ABQ5ME68_9FLAO</name>
<organism evidence="1 2">
    <name type="scientific">Neptunitalea lumnitzerae</name>
    <dbReference type="NCBI Taxonomy" id="2965509"/>
    <lineage>
        <taxon>Bacteria</taxon>
        <taxon>Pseudomonadati</taxon>
        <taxon>Bacteroidota</taxon>
        <taxon>Flavobacteriia</taxon>
        <taxon>Flavobacteriales</taxon>
        <taxon>Flavobacteriaceae</taxon>
        <taxon>Neptunitalea</taxon>
    </lineage>
</organism>
<dbReference type="EMBL" id="BRVO01000001">
    <property type="protein sequence ID" value="GLB47669.1"/>
    <property type="molecule type" value="Genomic_DNA"/>
</dbReference>
<accession>A0ABQ5ME68</accession>
<dbReference type="RefSeq" id="WP_281763339.1">
    <property type="nucleotide sequence ID" value="NZ_BRVO01000001.1"/>
</dbReference>
<evidence type="ECO:0000313" key="1">
    <source>
        <dbReference type="EMBL" id="GLB47669.1"/>
    </source>
</evidence>
<keyword evidence="2" id="KW-1185">Reference proteome</keyword>
<evidence type="ECO:0008006" key="3">
    <source>
        <dbReference type="Google" id="ProtNLM"/>
    </source>
</evidence>
<proteinExistence type="predicted"/>
<comment type="caution">
    <text evidence="1">The sequence shown here is derived from an EMBL/GenBank/DDBJ whole genome shotgun (WGS) entry which is preliminary data.</text>
</comment>